<evidence type="ECO:0000256" key="4">
    <source>
        <dbReference type="ARBA" id="ARBA00022475"/>
    </source>
</evidence>
<evidence type="ECO:0000256" key="7">
    <source>
        <dbReference type="ARBA" id="ARBA00022989"/>
    </source>
</evidence>
<dbReference type="Proteomes" id="UP000614996">
    <property type="component" value="Unassembled WGS sequence"/>
</dbReference>
<dbReference type="PROSITE" id="PS00216">
    <property type="entry name" value="SUGAR_TRANSPORT_1"/>
    <property type="match status" value="2"/>
</dbReference>
<evidence type="ECO:0000313" key="13">
    <source>
        <dbReference type="Proteomes" id="UP000614996"/>
    </source>
</evidence>
<dbReference type="InterPro" id="IPR020846">
    <property type="entry name" value="MFS_dom"/>
</dbReference>
<dbReference type="GO" id="GO:0005886">
    <property type="term" value="C:plasma membrane"/>
    <property type="evidence" value="ECO:0007669"/>
    <property type="project" value="UniProtKB-SubCell"/>
</dbReference>
<dbReference type="FunFam" id="1.20.1250.20:FF:000218">
    <property type="entry name" value="facilitated trehalose transporter Tret1"/>
    <property type="match status" value="1"/>
</dbReference>
<keyword evidence="7 10" id="KW-1133">Transmembrane helix</keyword>
<dbReference type="NCBIfam" id="TIGR00879">
    <property type="entry name" value="SP"/>
    <property type="match status" value="1"/>
</dbReference>
<dbReference type="PANTHER" id="PTHR48020">
    <property type="entry name" value="PROTON MYO-INOSITOL COTRANSPORTER"/>
    <property type="match status" value="1"/>
</dbReference>
<dbReference type="AlphaFoldDB" id="A0A8J4A9U5"/>
<comment type="similarity">
    <text evidence="2 9">Belongs to the major facilitator superfamily. Sugar transporter (TC 2.A.1.1) family.</text>
</comment>
<feature type="transmembrane region" description="Helical" evidence="10">
    <location>
        <begin position="304"/>
        <end position="325"/>
    </location>
</feature>
<dbReference type="PRINTS" id="PR00171">
    <property type="entry name" value="SUGRTRNSPORT"/>
</dbReference>
<feature type="transmembrane region" description="Helical" evidence="10">
    <location>
        <begin position="95"/>
        <end position="113"/>
    </location>
</feature>
<dbReference type="InterPro" id="IPR003663">
    <property type="entry name" value="Sugar/inositol_transpt"/>
</dbReference>
<protein>
    <submittedName>
        <fullName evidence="12">MFS transporter</fullName>
    </submittedName>
</protein>
<evidence type="ECO:0000256" key="3">
    <source>
        <dbReference type="ARBA" id="ARBA00022448"/>
    </source>
</evidence>
<keyword evidence="3 9" id="KW-0813">Transport</keyword>
<feature type="transmembrane region" description="Helical" evidence="10">
    <location>
        <begin position="362"/>
        <end position="384"/>
    </location>
</feature>
<dbReference type="PANTHER" id="PTHR48020:SF12">
    <property type="entry name" value="PROTON MYO-INOSITOL COTRANSPORTER"/>
    <property type="match status" value="1"/>
</dbReference>
<reference evidence="13" key="1">
    <citation type="journal article" date="2021" name="Int. J. Syst. Evol. Microbiol.">
        <title>Actinocatenispora comari sp. nov., an endophytic actinomycete isolated from aerial parts of Comarum salesowianum.</title>
        <authorList>
            <person name="Oyunbileg N."/>
            <person name="Iizaka Y."/>
            <person name="Hamada M."/>
            <person name="Davaapurev B.O."/>
            <person name="Fukumoto A."/>
            <person name="Tsetseg B."/>
            <person name="Kato F."/>
            <person name="Tamura T."/>
            <person name="Batkhuu J."/>
            <person name="Anzai Y."/>
        </authorList>
    </citation>
    <scope>NUCLEOTIDE SEQUENCE [LARGE SCALE GENOMIC DNA]</scope>
    <source>
        <strain evidence="13">NUM-2625</strain>
    </source>
</reference>
<feature type="transmembrane region" description="Helical" evidence="10">
    <location>
        <begin position="152"/>
        <end position="174"/>
    </location>
</feature>
<dbReference type="PROSITE" id="PS50850">
    <property type="entry name" value="MFS"/>
    <property type="match status" value="1"/>
</dbReference>
<keyword evidence="8 10" id="KW-0472">Membrane</keyword>
<feature type="transmembrane region" description="Helical" evidence="10">
    <location>
        <begin position="65"/>
        <end position="83"/>
    </location>
</feature>
<evidence type="ECO:0000256" key="8">
    <source>
        <dbReference type="ARBA" id="ARBA00023136"/>
    </source>
</evidence>
<evidence type="ECO:0000256" key="9">
    <source>
        <dbReference type="RuleBase" id="RU003346"/>
    </source>
</evidence>
<feature type="transmembrane region" description="Helical" evidence="10">
    <location>
        <begin position="332"/>
        <end position="356"/>
    </location>
</feature>
<comment type="caution">
    <text evidence="12">The sequence shown here is derived from an EMBL/GenBank/DDBJ whole genome shotgun (WGS) entry which is preliminary data.</text>
</comment>
<feature type="transmembrane region" description="Helical" evidence="10">
    <location>
        <begin position="428"/>
        <end position="446"/>
    </location>
</feature>
<proteinExistence type="inferred from homology"/>
<evidence type="ECO:0000313" key="12">
    <source>
        <dbReference type="EMBL" id="GIL26314.1"/>
    </source>
</evidence>
<accession>A0A8J4A9U5</accession>
<keyword evidence="13" id="KW-1185">Reference proteome</keyword>
<feature type="transmembrane region" description="Helical" evidence="10">
    <location>
        <begin position="28"/>
        <end position="53"/>
    </location>
</feature>
<dbReference type="SUPFAM" id="SSF103473">
    <property type="entry name" value="MFS general substrate transporter"/>
    <property type="match status" value="1"/>
</dbReference>
<evidence type="ECO:0000256" key="6">
    <source>
        <dbReference type="ARBA" id="ARBA00022692"/>
    </source>
</evidence>
<dbReference type="PROSITE" id="PS00217">
    <property type="entry name" value="SUGAR_TRANSPORT_2"/>
    <property type="match status" value="1"/>
</dbReference>
<feature type="transmembrane region" description="Helical" evidence="10">
    <location>
        <begin position="266"/>
        <end position="289"/>
    </location>
</feature>
<dbReference type="Pfam" id="PF00083">
    <property type="entry name" value="Sugar_tr"/>
    <property type="match status" value="1"/>
</dbReference>
<feature type="transmembrane region" description="Helical" evidence="10">
    <location>
        <begin position="119"/>
        <end position="140"/>
    </location>
</feature>
<keyword evidence="4" id="KW-1003">Cell membrane</keyword>
<dbReference type="InterPro" id="IPR050814">
    <property type="entry name" value="Myo-inositol_Transporter"/>
</dbReference>
<keyword evidence="5" id="KW-0762">Sugar transport</keyword>
<dbReference type="EMBL" id="BOPO01000021">
    <property type="protein sequence ID" value="GIL26314.1"/>
    <property type="molecule type" value="Genomic_DNA"/>
</dbReference>
<comment type="subcellular location">
    <subcellularLocation>
        <location evidence="1">Cell membrane</location>
        <topology evidence="1">Multi-pass membrane protein</topology>
    </subcellularLocation>
</comment>
<organism evidence="12 13">
    <name type="scientific">Actinocatenispora comari</name>
    <dbReference type="NCBI Taxonomy" id="2807577"/>
    <lineage>
        <taxon>Bacteria</taxon>
        <taxon>Bacillati</taxon>
        <taxon>Actinomycetota</taxon>
        <taxon>Actinomycetes</taxon>
        <taxon>Micromonosporales</taxon>
        <taxon>Micromonosporaceae</taxon>
        <taxon>Actinocatenispora</taxon>
    </lineage>
</organism>
<feature type="transmembrane region" description="Helical" evidence="10">
    <location>
        <begin position="405"/>
        <end position="422"/>
    </location>
</feature>
<dbReference type="InterPro" id="IPR005828">
    <property type="entry name" value="MFS_sugar_transport-like"/>
</dbReference>
<keyword evidence="6 10" id="KW-0812">Transmembrane</keyword>
<feature type="domain" description="Major facilitator superfamily (MFS) profile" evidence="11">
    <location>
        <begin position="28"/>
        <end position="450"/>
    </location>
</feature>
<dbReference type="Gene3D" id="1.20.1250.20">
    <property type="entry name" value="MFS general substrate transporter like domains"/>
    <property type="match status" value="1"/>
</dbReference>
<evidence type="ECO:0000259" key="11">
    <source>
        <dbReference type="PROSITE" id="PS50850"/>
    </source>
</evidence>
<evidence type="ECO:0000256" key="5">
    <source>
        <dbReference type="ARBA" id="ARBA00022597"/>
    </source>
</evidence>
<evidence type="ECO:0000256" key="10">
    <source>
        <dbReference type="SAM" id="Phobius"/>
    </source>
</evidence>
<name>A0A8J4A9U5_9ACTN</name>
<dbReference type="InterPro" id="IPR036259">
    <property type="entry name" value="MFS_trans_sf"/>
</dbReference>
<sequence length="478" mass="51166">MQGFSREPGTEGPMTEVPRASLRRIWRWAVLVAVGGFLFGYDTGVISGALLYITPDFRLSAAQQGSVVSVLLLGAMAGALLAGRVADRIGRRATFGLEGAVFIVGTAIAVFAVDFPMLLVARLVLGLAVGSASATVPVYLSELSPTEIRGRVLTLNQLLITIGILIAYFVNFAFSSGGIWRGMFAVGVLPALLMVLAAAFLLPESPEWLGTHGQLDKARALVASLTNEATADQLIEQRRRRRQQLAAERPAQRGWQLLRTAPVRPALVVGLTLAAVQQFGGINTIIYYAPTIMKETGLTAGNSILYSVAIGLINLVMTVVAIKLIDRVGRRVLLLCSLTGMTVTMALLGLAFVAGLDSVLTLVFMVAYIALFAGGMGPVFWVLIGEIFPPSARAVGSSASTTVNWSSNFVVSLVFLPVANLIGQGQTFWIFALICAVAVWFVGRYVPETRDRDAAQVDEALQRRFGRRSRRAAGEQPA</sequence>
<evidence type="ECO:0000256" key="2">
    <source>
        <dbReference type="ARBA" id="ARBA00010992"/>
    </source>
</evidence>
<dbReference type="GO" id="GO:0022857">
    <property type="term" value="F:transmembrane transporter activity"/>
    <property type="evidence" value="ECO:0007669"/>
    <property type="project" value="InterPro"/>
</dbReference>
<gene>
    <name evidence="12" type="ORF">NUM_15680</name>
</gene>
<dbReference type="InterPro" id="IPR005829">
    <property type="entry name" value="Sugar_transporter_CS"/>
</dbReference>
<feature type="transmembrane region" description="Helical" evidence="10">
    <location>
        <begin position="180"/>
        <end position="202"/>
    </location>
</feature>
<evidence type="ECO:0000256" key="1">
    <source>
        <dbReference type="ARBA" id="ARBA00004651"/>
    </source>
</evidence>